<dbReference type="Gene3D" id="3.40.250.10">
    <property type="entry name" value="Rhodanese-like domain"/>
    <property type="match status" value="1"/>
</dbReference>
<keyword evidence="4 6" id="KW-1133">Transmembrane helix</keyword>
<feature type="transmembrane region" description="Helical" evidence="6">
    <location>
        <begin position="136"/>
        <end position="159"/>
    </location>
</feature>
<dbReference type="EMBL" id="JAWIIV010000001">
    <property type="protein sequence ID" value="MEC4718036.1"/>
    <property type="molecule type" value="Genomic_DNA"/>
</dbReference>
<dbReference type="PROSITE" id="PS50206">
    <property type="entry name" value="RHODANESE_3"/>
    <property type="match status" value="1"/>
</dbReference>
<evidence type="ECO:0000259" key="7">
    <source>
        <dbReference type="PROSITE" id="PS50206"/>
    </source>
</evidence>
<dbReference type="InterPro" id="IPR051311">
    <property type="entry name" value="DedA_domain"/>
</dbReference>
<keyword evidence="2" id="KW-1003">Cell membrane</keyword>
<evidence type="ECO:0000313" key="8">
    <source>
        <dbReference type="EMBL" id="MEC4718036.1"/>
    </source>
</evidence>
<accession>A0ABU6J323</accession>
<evidence type="ECO:0000256" key="6">
    <source>
        <dbReference type="SAM" id="Phobius"/>
    </source>
</evidence>
<feature type="transmembrane region" description="Helical" evidence="6">
    <location>
        <begin position="12"/>
        <end position="31"/>
    </location>
</feature>
<dbReference type="InterPro" id="IPR036873">
    <property type="entry name" value="Rhodanese-like_dom_sf"/>
</dbReference>
<proteinExistence type="predicted"/>
<evidence type="ECO:0000256" key="1">
    <source>
        <dbReference type="ARBA" id="ARBA00004651"/>
    </source>
</evidence>
<dbReference type="SUPFAM" id="SSF52821">
    <property type="entry name" value="Rhodanese/Cell cycle control phosphatase"/>
    <property type="match status" value="1"/>
</dbReference>
<dbReference type="Pfam" id="PF09335">
    <property type="entry name" value="VTT_dom"/>
    <property type="match status" value="1"/>
</dbReference>
<keyword evidence="9" id="KW-1185">Reference proteome</keyword>
<dbReference type="InterPro" id="IPR001763">
    <property type="entry name" value="Rhodanese-like_dom"/>
</dbReference>
<dbReference type="PANTHER" id="PTHR42709:SF6">
    <property type="entry name" value="UNDECAPRENYL PHOSPHATE TRANSPORTER A"/>
    <property type="match status" value="1"/>
</dbReference>
<comment type="subcellular location">
    <subcellularLocation>
        <location evidence="1">Cell membrane</location>
        <topology evidence="1">Multi-pass membrane protein</topology>
    </subcellularLocation>
</comment>
<dbReference type="SMART" id="SM00450">
    <property type="entry name" value="RHOD"/>
    <property type="match status" value="1"/>
</dbReference>
<keyword evidence="3 6" id="KW-0812">Transmembrane</keyword>
<evidence type="ECO:0000256" key="5">
    <source>
        <dbReference type="ARBA" id="ARBA00023136"/>
    </source>
</evidence>
<reference evidence="8 9" key="1">
    <citation type="submission" date="2023-10" db="EMBL/GenBank/DDBJ databases">
        <title>Noviherbaspirillum sp. CPCC 100848 genome assembly.</title>
        <authorList>
            <person name="Li X.Y."/>
            <person name="Fang X.M."/>
        </authorList>
    </citation>
    <scope>NUCLEOTIDE SEQUENCE [LARGE SCALE GENOMIC DNA]</scope>
    <source>
        <strain evidence="8 9">CPCC 100848</strain>
    </source>
</reference>
<organism evidence="8 9">
    <name type="scientific">Noviherbaspirillum album</name>
    <dbReference type="NCBI Taxonomy" id="3080276"/>
    <lineage>
        <taxon>Bacteria</taxon>
        <taxon>Pseudomonadati</taxon>
        <taxon>Pseudomonadota</taxon>
        <taxon>Betaproteobacteria</taxon>
        <taxon>Burkholderiales</taxon>
        <taxon>Oxalobacteraceae</taxon>
        <taxon>Noviherbaspirillum</taxon>
    </lineage>
</organism>
<feature type="transmembrane region" description="Helical" evidence="6">
    <location>
        <begin position="51"/>
        <end position="70"/>
    </location>
</feature>
<evidence type="ECO:0000256" key="4">
    <source>
        <dbReference type="ARBA" id="ARBA00022989"/>
    </source>
</evidence>
<dbReference type="Pfam" id="PF00581">
    <property type="entry name" value="Rhodanese"/>
    <property type="match status" value="1"/>
</dbReference>
<protein>
    <submittedName>
        <fullName evidence="8">Rhodanese-like domain-containing protein</fullName>
    </submittedName>
</protein>
<keyword evidence="5 6" id="KW-0472">Membrane</keyword>
<dbReference type="InterPro" id="IPR032816">
    <property type="entry name" value="VTT_dom"/>
</dbReference>
<feature type="domain" description="Rhodanese" evidence="7">
    <location>
        <begin position="217"/>
        <end position="308"/>
    </location>
</feature>
<feature type="transmembrane region" description="Helical" evidence="6">
    <location>
        <begin position="171"/>
        <end position="192"/>
    </location>
</feature>
<sequence length="310" mass="32941">MSTLLQLIEQYGLAAVFFNVLIEQAGVPVPAYPTLVLTGALADQGAYSPVLLLAVAVLGAVIADAGWYLAGRRHGRRILSLLCRMSLSVDTCVRQTETIFARWGAPSLLVAKFVPGFGSVASAMAGATGATGGSFLLFDMLGAALWAGSAIFIGALFSSTVDDLLAVLEQLGTIGLLLIGIALAAFIGSKWWQRKLFLKTLRMARISPDELYRLLENGSRPTIIDVRSPTAQQGGRIPGAFAVAHDFSSGLPQQTDPELDEVIVYCACPNEASAAIVARELMKRGYRRVRLLHGGIDAWTASGYSIEGQA</sequence>
<comment type="caution">
    <text evidence="8">The sequence shown here is derived from an EMBL/GenBank/DDBJ whole genome shotgun (WGS) entry which is preliminary data.</text>
</comment>
<dbReference type="Proteomes" id="UP001352263">
    <property type="component" value="Unassembled WGS sequence"/>
</dbReference>
<evidence type="ECO:0000313" key="9">
    <source>
        <dbReference type="Proteomes" id="UP001352263"/>
    </source>
</evidence>
<evidence type="ECO:0000256" key="2">
    <source>
        <dbReference type="ARBA" id="ARBA00022475"/>
    </source>
</evidence>
<gene>
    <name evidence="8" type="ORF">RY831_02650</name>
</gene>
<dbReference type="RefSeq" id="WP_326504774.1">
    <property type="nucleotide sequence ID" value="NZ_JAWIIV010000001.1"/>
</dbReference>
<dbReference type="PANTHER" id="PTHR42709">
    <property type="entry name" value="ALKALINE PHOSPHATASE LIKE PROTEIN"/>
    <property type="match status" value="1"/>
</dbReference>
<name>A0ABU6J323_9BURK</name>
<evidence type="ECO:0000256" key="3">
    <source>
        <dbReference type="ARBA" id="ARBA00022692"/>
    </source>
</evidence>